<dbReference type="STRING" id="765257.A0A0C9Z458"/>
<dbReference type="Pfam" id="PF02902">
    <property type="entry name" value="Peptidase_C48"/>
    <property type="match status" value="1"/>
</dbReference>
<dbReference type="OrthoDB" id="442460at2759"/>
<dbReference type="GO" id="GO:0008234">
    <property type="term" value="F:cysteine-type peptidase activity"/>
    <property type="evidence" value="ECO:0007669"/>
    <property type="project" value="InterPro"/>
</dbReference>
<evidence type="ECO:0000256" key="3">
    <source>
        <dbReference type="ARBA" id="ARBA00022801"/>
    </source>
</evidence>
<evidence type="ECO:0000313" key="5">
    <source>
        <dbReference type="EMBL" id="KIK14803.1"/>
    </source>
</evidence>
<gene>
    <name evidence="5" type="ORF">PISMIDRAFT_116379</name>
</gene>
<dbReference type="SUPFAM" id="SSF54001">
    <property type="entry name" value="Cysteine proteinases"/>
    <property type="match status" value="1"/>
</dbReference>
<dbReference type="GO" id="GO:0006508">
    <property type="term" value="P:proteolysis"/>
    <property type="evidence" value="ECO:0007669"/>
    <property type="project" value="UniProtKB-KW"/>
</dbReference>
<sequence length="70" mass="8316">ILKYLAIGASTLHIQYKDLEWLAPKEWLNDTIIEFGLSLWMNKLKMMDPHVAHCMHIFSPFFYTKFRSGK</sequence>
<evidence type="ECO:0000259" key="4">
    <source>
        <dbReference type="PROSITE" id="PS50600"/>
    </source>
</evidence>
<keyword evidence="2" id="KW-0645">Protease</keyword>
<keyword evidence="6" id="KW-1185">Reference proteome</keyword>
<dbReference type="GO" id="GO:0019783">
    <property type="term" value="F:ubiquitin-like protein peptidase activity"/>
    <property type="evidence" value="ECO:0007669"/>
    <property type="project" value="UniProtKB-ARBA"/>
</dbReference>
<dbReference type="Proteomes" id="UP000054018">
    <property type="component" value="Unassembled WGS sequence"/>
</dbReference>
<dbReference type="Gene3D" id="3.40.395.10">
    <property type="entry name" value="Adenoviral Proteinase, Chain A"/>
    <property type="match status" value="1"/>
</dbReference>
<name>A0A0C9Z458_9AGAM</name>
<evidence type="ECO:0000256" key="1">
    <source>
        <dbReference type="ARBA" id="ARBA00005234"/>
    </source>
</evidence>
<reference evidence="6" key="2">
    <citation type="submission" date="2015-01" db="EMBL/GenBank/DDBJ databases">
        <title>Evolutionary Origins and Diversification of the Mycorrhizal Mutualists.</title>
        <authorList>
            <consortium name="DOE Joint Genome Institute"/>
            <consortium name="Mycorrhizal Genomics Consortium"/>
            <person name="Kohler A."/>
            <person name="Kuo A."/>
            <person name="Nagy L.G."/>
            <person name="Floudas D."/>
            <person name="Copeland A."/>
            <person name="Barry K.W."/>
            <person name="Cichocki N."/>
            <person name="Veneault-Fourrey C."/>
            <person name="LaButti K."/>
            <person name="Lindquist E.A."/>
            <person name="Lipzen A."/>
            <person name="Lundell T."/>
            <person name="Morin E."/>
            <person name="Murat C."/>
            <person name="Riley R."/>
            <person name="Ohm R."/>
            <person name="Sun H."/>
            <person name="Tunlid A."/>
            <person name="Henrissat B."/>
            <person name="Grigoriev I.V."/>
            <person name="Hibbett D.S."/>
            <person name="Martin F."/>
        </authorList>
    </citation>
    <scope>NUCLEOTIDE SEQUENCE [LARGE SCALE GENOMIC DNA]</scope>
    <source>
        <strain evidence="6">441</strain>
    </source>
</reference>
<reference evidence="5 6" key="1">
    <citation type="submission" date="2014-04" db="EMBL/GenBank/DDBJ databases">
        <authorList>
            <consortium name="DOE Joint Genome Institute"/>
            <person name="Kuo A."/>
            <person name="Kohler A."/>
            <person name="Costa M.D."/>
            <person name="Nagy L.G."/>
            <person name="Floudas D."/>
            <person name="Copeland A."/>
            <person name="Barry K.W."/>
            <person name="Cichocki N."/>
            <person name="Veneault-Fourrey C."/>
            <person name="LaButti K."/>
            <person name="Lindquist E.A."/>
            <person name="Lipzen A."/>
            <person name="Lundell T."/>
            <person name="Morin E."/>
            <person name="Murat C."/>
            <person name="Sun H."/>
            <person name="Tunlid A."/>
            <person name="Henrissat B."/>
            <person name="Grigoriev I.V."/>
            <person name="Hibbett D.S."/>
            <person name="Martin F."/>
            <person name="Nordberg H.P."/>
            <person name="Cantor M.N."/>
            <person name="Hua S.X."/>
        </authorList>
    </citation>
    <scope>NUCLEOTIDE SEQUENCE [LARGE SCALE GENOMIC DNA]</scope>
    <source>
        <strain evidence="5 6">441</strain>
    </source>
</reference>
<dbReference type="EMBL" id="KN833922">
    <property type="protein sequence ID" value="KIK14803.1"/>
    <property type="molecule type" value="Genomic_DNA"/>
</dbReference>
<dbReference type="InterPro" id="IPR038765">
    <property type="entry name" value="Papain-like_cys_pep_sf"/>
</dbReference>
<dbReference type="PROSITE" id="PS50600">
    <property type="entry name" value="ULP_PROTEASE"/>
    <property type="match status" value="1"/>
</dbReference>
<dbReference type="InterPro" id="IPR003653">
    <property type="entry name" value="Peptidase_C48_C"/>
</dbReference>
<organism evidence="5 6">
    <name type="scientific">Pisolithus microcarpus 441</name>
    <dbReference type="NCBI Taxonomy" id="765257"/>
    <lineage>
        <taxon>Eukaryota</taxon>
        <taxon>Fungi</taxon>
        <taxon>Dikarya</taxon>
        <taxon>Basidiomycota</taxon>
        <taxon>Agaricomycotina</taxon>
        <taxon>Agaricomycetes</taxon>
        <taxon>Agaricomycetidae</taxon>
        <taxon>Boletales</taxon>
        <taxon>Sclerodermatineae</taxon>
        <taxon>Pisolithaceae</taxon>
        <taxon>Pisolithus</taxon>
    </lineage>
</organism>
<feature type="domain" description="Ubiquitin-like protease family profile" evidence="4">
    <location>
        <begin position="12"/>
        <end position="70"/>
    </location>
</feature>
<comment type="similarity">
    <text evidence="1">Belongs to the peptidase C48 family.</text>
</comment>
<feature type="non-terminal residue" evidence="5">
    <location>
        <position position="70"/>
    </location>
</feature>
<evidence type="ECO:0000256" key="2">
    <source>
        <dbReference type="ARBA" id="ARBA00022670"/>
    </source>
</evidence>
<evidence type="ECO:0000313" key="6">
    <source>
        <dbReference type="Proteomes" id="UP000054018"/>
    </source>
</evidence>
<accession>A0A0C9Z458</accession>
<proteinExistence type="inferred from homology"/>
<dbReference type="AlphaFoldDB" id="A0A0C9Z458"/>
<protein>
    <recommendedName>
        <fullName evidence="4">Ubiquitin-like protease family profile domain-containing protein</fullName>
    </recommendedName>
</protein>
<dbReference type="HOGENOM" id="CLU_188059_0_0_1"/>
<keyword evidence="3" id="KW-0378">Hydrolase</keyword>